<evidence type="ECO:0000313" key="4">
    <source>
        <dbReference type="Proteomes" id="UP000296079"/>
    </source>
</evidence>
<dbReference type="KEGG" id="reh:H16_A3206"/>
<sequence>MRKGIIRQGDTTTHGGEVLEGIPNFRIHGVPVAAVGHMVSCPQCKGAFPIIEGDTSFTAYGKSIALHGMHTACGAQLISSTSGFANVEHPRGGTGFASAEGGMAHIAGAWGKNDAYDDLYVLQDSSTGTPLPNTEYAVVREGASPEFGKTDGQGRTHLLTSTMHAAEVTIYVEG</sequence>
<dbReference type="Gene3D" id="2.60.200.60">
    <property type="match status" value="1"/>
</dbReference>
<dbReference type="Proteomes" id="UP000008210">
    <property type="component" value="Chromosome 1"/>
</dbReference>
<evidence type="ECO:0000313" key="3">
    <source>
        <dbReference type="Proteomes" id="UP000008210"/>
    </source>
</evidence>
<accession>Q0K6U0</accession>
<dbReference type="HOGENOM" id="CLU_113188_2_1_4"/>
<dbReference type="RefSeq" id="WP_010814719.1">
    <property type="nucleotide sequence ID" value="NC_008313.1"/>
</dbReference>
<keyword evidence="3" id="KW-1185">Reference proteome</keyword>
<protein>
    <submittedName>
        <fullName evidence="1">GP29 like protein (Of Bacteriophage phiE125)</fullName>
    </submittedName>
    <submittedName>
        <fullName evidence="2">PAAR domain-containing protein</fullName>
    </submittedName>
</protein>
<gene>
    <name evidence="1" type="ordered locus">H16_A3206</name>
    <name evidence="2" type="ORF">E6A55_16335</name>
</gene>
<dbReference type="AlphaFoldDB" id="Q0K6U0"/>
<dbReference type="STRING" id="381666.H16_A3206"/>
<reference evidence="1 3" key="1">
    <citation type="journal article" date="2006" name="Nat. Biotechnol.">
        <title>Genome sequence of the bioplastic-producing 'Knallgas' bacterium Ralstonia eutropha H16.</title>
        <authorList>
            <person name="Pohlmann A."/>
            <person name="Fricke W.F."/>
            <person name="Reinecke F."/>
            <person name="Kusian B."/>
            <person name="Liesegang H."/>
            <person name="Cramm R."/>
            <person name="Eitinger T."/>
            <person name="Ewering C."/>
            <person name="Potter M."/>
            <person name="Schwartz E."/>
            <person name="Strittmatter A."/>
            <person name="Voss I."/>
            <person name="Gottschalk G."/>
            <person name="Steinbuechel A."/>
            <person name="Friedrich B."/>
            <person name="Bowien B."/>
        </authorList>
    </citation>
    <scope>NUCLEOTIDE SEQUENCE [LARGE SCALE GENOMIC DNA]</scope>
    <source>
        <strain evidence="3">ATCC 17699 / DSM 428 / KCTC 22496 / NCIMB 10442 / H16 / Stanier 337</strain>
        <strain evidence="1">H16</strain>
    </source>
</reference>
<evidence type="ECO:0000313" key="1">
    <source>
        <dbReference type="EMBL" id="CAJ94281.1"/>
    </source>
</evidence>
<evidence type="ECO:0000313" key="2">
    <source>
        <dbReference type="EMBL" id="QCC02040.1"/>
    </source>
</evidence>
<dbReference type="Proteomes" id="UP000296079">
    <property type="component" value="Chromosome 1"/>
</dbReference>
<reference evidence="2 4" key="2">
    <citation type="submission" date="2019-04" db="EMBL/GenBank/DDBJ databases">
        <title>Long-read de novo sequencing of Cupriavidus necator H16.</title>
        <authorList>
            <person name="Little G.T."/>
            <person name="Ehsaan M."/>
            <person name="Arenas-Lopez C."/>
            <person name="Jawed K."/>
            <person name="Winzer K."/>
            <person name="Kovacs K."/>
            <person name="Malys N."/>
            <person name="Minton N.P."/>
        </authorList>
    </citation>
    <scope>NUCLEOTIDE SEQUENCE [LARGE SCALE GENOMIC DNA]</scope>
    <source>
        <strain evidence="2 4">H16</strain>
    </source>
</reference>
<dbReference type="CDD" id="cd14744">
    <property type="entry name" value="PAAR_CT_2"/>
    <property type="match status" value="1"/>
</dbReference>
<name>Q0K6U0_CUPNH</name>
<dbReference type="eggNOG" id="COG4104">
    <property type="taxonomic scope" value="Bacteria"/>
</dbReference>
<dbReference type="InterPro" id="IPR008727">
    <property type="entry name" value="PAAR_motif"/>
</dbReference>
<dbReference type="EMBL" id="CP039287">
    <property type="protein sequence ID" value="QCC02040.1"/>
    <property type="molecule type" value="Genomic_DNA"/>
</dbReference>
<dbReference type="OrthoDB" id="8565659at2"/>
<dbReference type="EMBL" id="AM260479">
    <property type="protein sequence ID" value="CAJ94281.1"/>
    <property type="molecule type" value="Genomic_DNA"/>
</dbReference>
<proteinExistence type="predicted"/>
<dbReference type="Pfam" id="PF05488">
    <property type="entry name" value="PAAR_motif"/>
    <property type="match status" value="1"/>
</dbReference>
<organism evidence="1 3">
    <name type="scientific">Cupriavidus necator (strain ATCC 17699 / DSM 428 / KCTC 22496 / NCIMB 10442 / H16 / Stanier 337)</name>
    <name type="common">Ralstonia eutropha</name>
    <dbReference type="NCBI Taxonomy" id="381666"/>
    <lineage>
        <taxon>Bacteria</taxon>
        <taxon>Pseudomonadati</taxon>
        <taxon>Pseudomonadota</taxon>
        <taxon>Betaproteobacteria</taxon>
        <taxon>Burkholderiales</taxon>
        <taxon>Burkholderiaceae</taxon>
        <taxon>Cupriavidus</taxon>
    </lineage>
</organism>